<evidence type="ECO:0000256" key="1">
    <source>
        <dbReference type="SAM" id="MobiDB-lite"/>
    </source>
</evidence>
<sequence length="241" mass="28294">MQESLYHHQYPPSRRNVALNFITQSSLLHLQLHKALIMIRYPPYIDNRPVYKNEPHRYHTVKSNDLHGPKISRQSFSPWTDLPNIHFKTRKVSKIPTTLKNTQMLALLKQIPDFLKSHHLILLKKIKSNQIKSSITYFNVSIIRILRNAISRIRYILYFLTSSDRKSAFDKWRSVSISKEPKEPKEPKTKVITLESLDDRPLHAARKKVTRMSRNNTQDSITPIDSQKSTNGAYKRLQDRS</sequence>
<proteinExistence type="predicted"/>
<dbReference type="Proteomes" id="UP000783213">
    <property type="component" value="Unassembled WGS sequence"/>
</dbReference>
<keyword evidence="3" id="KW-1185">Reference proteome</keyword>
<gene>
    <name evidence="2" type="ORF">EAE98_012146</name>
</gene>
<reference evidence="2 3" key="1">
    <citation type="journal article" date="2020" name="Genome Biol. Evol.">
        <title>Comparative genomics of Sclerotiniaceae.</title>
        <authorList>
            <person name="Valero Jimenez C.A."/>
            <person name="Steentjes M."/>
            <person name="Scholten O.E."/>
            <person name="Van Kan J.A.L."/>
        </authorList>
    </citation>
    <scope>NUCLEOTIDE SEQUENCE [LARGE SCALE GENOMIC DNA]</scope>
    <source>
        <strain evidence="2 3">B1</strain>
    </source>
</reference>
<accession>A0ABQ7I3X8</accession>
<dbReference type="RefSeq" id="XP_038803895.1">
    <property type="nucleotide sequence ID" value="XM_038959771.1"/>
</dbReference>
<dbReference type="EMBL" id="RCSX01000059">
    <property type="protein sequence ID" value="KAF7910330.1"/>
    <property type="molecule type" value="Genomic_DNA"/>
</dbReference>
<dbReference type="GeneID" id="62238917"/>
<feature type="region of interest" description="Disordered" evidence="1">
    <location>
        <begin position="202"/>
        <end position="241"/>
    </location>
</feature>
<name>A0ABQ7I3X8_9HELO</name>
<feature type="compositionally biased region" description="Polar residues" evidence="1">
    <location>
        <begin position="212"/>
        <end position="232"/>
    </location>
</feature>
<protein>
    <submittedName>
        <fullName evidence="2">Uncharacterized protein</fullName>
    </submittedName>
</protein>
<evidence type="ECO:0000313" key="2">
    <source>
        <dbReference type="EMBL" id="KAF7910330.1"/>
    </source>
</evidence>
<comment type="caution">
    <text evidence="2">The sequence shown here is derived from an EMBL/GenBank/DDBJ whole genome shotgun (WGS) entry which is preliminary data.</text>
</comment>
<evidence type="ECO:0000313" key="3">
    <source>
        <dbReference type="Proteomes" id="UP000783213"/>
    </source>
</evidence>
<organism evidence="2 3">
    <name type="scientific">Botrytis deweyae</name>
    <dbReference type="NCBI Taxonomy" id="2478750"/>
    <lineage>
        <taxon>Eukaryota</taxon>
        <taxon>Fungi</taxon>
        <taxon>Dikarya</taxon>
        <taxon>Ascomycota</taxon>
        <taxon>Pezizomycotina</taxon>
        <taxon>Leotiomycetes</taxon>
        <taxon>Helotiales</taxon>
        <taxon>Sclerotiniaceae</taxon>
        <taxon>Botrytis</taxon>
    </lineage>
</organism>